<sequence>MTRAFWMNAALSGFSRASPLPQKSRFVFALVFAFAFAFQHSSRPGGRCAFAFDFDLTAPISPRPNAGIAE</sequence>
<accession>A0ABU1D1N1</accession>
<proteinExistence type="predicted"/>
<evidence type="ECO:0000313" key="1">
    <source>
        <dbReference type="EMBL" id="MDR0193455.1"/>
    </source>
</evidence>
<dbReference type="EMBL" id="JAVGXC010000095">
    <property type="protein sequence ID" value="MDR0193455.1"/>
    <property type="molecule type" value="Genomic_DNA"/>
</dbReference>
<comment type="caution">
    <text evidence="1">The sequence shown here is derived from an EMBL/GenBank/DDBJ whole genome shotgun (WGS) entry which is preliminary data.</text>
</comment>
<dbReference type="RefSeq" id="WP_309255990.1">
    <property type="nucleotide sequence ID" value="NZ_JAVGXC010000095.1"/>
</dbReference>
<evidence type="ECO:0000313" key="2">
    <source>
        <dbReference type="Proteomes" id="UP001224477"/>
    </source>
</evidence>
<name>A0ABU1D1N1_9PSED</name>
<reference evidence="1 2" key="1">
    <citation type="journal article" date="2023" name="Microbiol. Resour. Announc.">
        <title>Whole-genome sequence of Pseudomonas yamanorum OLsAu1 isolated from the edible ectomycorrhizal mushroom Lactarius sp. section Deliciosi.</title>
        <authorList>
            <person name="Ramirez-Mendoza R."/>
            <person name="Angeles-Argaiz R.E."/>
            <person name="Hernandez-Oaxaca D."/>
            <person name="Aguirre-Beltran L."/>
            <person name="Almaraz-Suarez J."/>
            <person name="Perez-Moreno J."/>
        </authorList>
    </citation>
    <scope>NUCLEOTIDE SEQUENCE [LARGE SCALE GENOMIC DNA]</scope>
    <source>
        <strain evidence="1 2">OLsAu1</strain>
    </source>
</reference>
<dbReference type="Proteomes" id="UP001224477">
    <property type="component" value="Unassembled WGS sequence"/>
</dbReference>
<protein>
    <recommendedName>
        <fullName evidence="3">Secreted protein</fullName>
    </recommendedName>
</protein>
<keyword evidence="2" id="KW-1185">Reference proteome</keyword>
<evidence type="ECO:0008006" key="3">
    <source>
        <dbReference type="Google" id="ProtNLM"/>
    </source>
</evidence>
<gene>
    <name evidence="1" type="ORF">RCO22_31385</name>
</gene>
<organism evidence="1 2">
    <name type="scientific">Pseudomonas yamanorum</name>
    <dbReference type="NCBI Taxonomy" id="515393"/>
    <lineage>
        <taxon>Bacteria</taxon>
        <taxon>Pseudomonadati</taxon>
        <taxon>Pseudomonadota</taxon>
        <taxon>Gammaproteobacteria</taxon>
        <taxon>Pseudomonadales</taxon>
        <taxon>Pseudomonadaceae</taxon>
        <taxon>Pseudomonas</taxon>
    </lineage>
</organism>
<feature type="non-terminal residue" evidence="1">
    <location>
        <position position="70"/>
    </location>
</feature>